<dbReference type="Gene3D" id="1.10.10.10">
    <property type="entry name" value="Winged helix-like DNA-binding domain superfamily/Winged helix DNA-binding domain"/>
    <property type="match status" value="1"/>
</dbReference>
<dbReference type="GO" id="GO:0000794">
    <property type="term" value="C:condensed nuclear chromosome"/>
    <property type="evidence" value="ECO:0007669"/>
    <property type="project" value="TreeGrafter"/>
</dbReference>
<keyword evidence="6" id="KW-0539">Nucleus</keyword>
<organism evidence="11">
    <name type="scientific">Amblyomma maculatum</name>
    <name type="common">Gulf Coast tick</name>
    <dbReference type="NCBI Taxonomy" id="34609"/>
    <lineage>
        <taxon>Eukaryota</taxon>
        <taxon>Metazoa</taxon>
        <taxon>Ecdysozoa</taxon>
        <taxon>Arthropoda</taxon>
        <taxon>Chelicerata</taxon>
        <taxon>Arachnida</taxon>
        <taxon>Acari</taxon>
        <taxon>Parasitiformes</taxon>
        <taxon>Ixodida</taxon>
        <taxon>Ixodoidea</taxon>
        <taxon>Ixodidae</taxon>
        <taxon>Amblyomminae</taxon>
        <taxon>Amblyomma</taxon>
    </lineage>
</organism>
<dbReference type="PANTHER" id="PTHR15938">
    <property type="entry name" value="TBP-1 INTERACTING PROTEIN"/>
    <property type="match status" value="1"/>
</dbReference>
<feature type="domain" description="Homologous-pairing protein 2 winged helix" evidence="9">
    <location>
        <begin position="103"/>
        <end position="163"/>
    </location>
</feature>
<dbReference type="GO" id="GO:0120231">
    <property type="term" value="C:DNA recombinase auxiliary factor complex"/>
    <property type="evidence" value="ECO:0007669"/>
    <property type="project" value="TreeGrafter"/>
</dbReference>
<dbReference type="EMBL" id="JO841281">
    <property type="protein sequence ID" value="AEO32898.1"/>
    <property type="molecule type" value="mRNA"/>
</dbReference>
<evidence type="ECO:0000256" key="5">
    <source>
        <dbReference type="ARBA" id="ARBA00023172"/>
    </source>
</evidence>
<reference evidence="11" key="1">
    <citation type="journal article" date="2011" name="PLoS ONE">
        <title>A deep insight into the sialotranscriptome of the gulf coast tick, Amblyomma maculatum.</title>
        <authorList>
            <person name="Karim S."/>
            <person name="Singh P."/>
            <person name="Ribeiro J.M."/>
        </authorList>
    </citation>
    <scope>NUCLEOTIDE SEQUENCE</scope>
    <source>
        <tissue evidence="11">Salivary gland</tissue>
    </source>
</reference>
<protein>
    <recommendedName>
        <fullName evidence="3">Homologous-pairing protein 2 homolog</fullName>
    </recommendedName>
</protein>
<evidence type="ECO:0000256" key="4">
    <source>
        <dbReference type="ARBA" id="ARBA00023054"/>
    </source>
</evidence>
<dbReference type="InterPro" id="IPR040661">
    <property type="entry name" value="LZ3wCH"/>
</dbReference>
<evidence type="ECO:0000256" key="8">
    <source>
        <dbReference type="SAM" id="Coils"/>
    </source>
</evidence>
<keyword evidence="5" id="KW-0233">DNA recombination</keyword>
<feature type="non-terminal residue" evidence="11">
    <location>
        <position position="1"/>
    </location>
</feature>
<dbReference type="PANTHER" id="PTHR15938:SF0">
    <property type="entry name" value="HOMOLOGOUS-PAIRING PROTEIN 2 HOMOLOG"/>
    <property type="match status" value="1"/>
</dbReference>
<accession>G3MHD0</accession>
<dbReference type="Gene3D" id="1.20.5.340">
    <property type="match status" value="1"/>
</dbReference>
<evidence type="ECO:0000256" key="1">
    <source>
        <dbReference type="ARBA" id="ARBA00004123"/>
    </source>
</evidence>
<evidence type="ECO:0000256" key="6">
    <source>
        <dbReference type="ARBA" id="ARBA00023242"/>
    </source>
</evidence>
<dbReference type="GO" id="GO:0120230">
    <property type="term" value="F:recombinase activator activity"/>
    <property type="evidence" value="ECO:0007669"/>
    <property type="project" value="TreeGrafter"/>
</dbReference>
<keyword evidence="7" id="KW-0469">Meiosis</keyword>
<feature type="coiled-coil region" evidence="8">
    <location>
        <begin position="175"/>
        <end position="239"/>
    </location>
</feature>
<evidence type="ECO:0000256" key="7">
    <source>
        <dbReference type="ARBA" id="ARBA00023254"/>
    </source>
</evidence>
<feature type="domain" description="Leucine zipper with capping helix" evidence="10">
    <location>
        <begin position="243"/>
        <end position="299"/>
    </location>
</feature>
<comment type="subcellular location">
    <subcellularLocation>
        <location evidence="1">Nucleus</location>
    </subcellularLocation>
</comment>
<dbReference type="GO" id="GO:0007129">
    <property type="term" value="P:homologous chromosome pairing at meiosis"/>
    <property type="evidence" value="ECO:0007669"/>
    <property type="project" value="TreeGrafter"/>
</dbReference>
<dbReference type="GO" id="GO:0003690">
    <property type="term" value="F:double-stranded DNA binding"/>
    <property type="evidence" value="ECO:0007669"/>
    <property type="project" value="TreeGrafter"/>
</dbReference>
<evidence type="ECO:0000259" key="10">
    <source>
        <dbReference type="Pfam" id="PF18517"/>
    </source>
</evidence>
<proteinExistence type="evidence at transcript level"/>
<dbReference type="GO" id="GO:0000709">
    <property type="term" value="P:meiotic joint molecule formation"/>
    <property type="evidence" value="ECO:0007669"/>
    <property type="project" value="TreeGrafter"/>
</dbReference>
<comment type="similarity">
    <text evidence="2">Belongs to the HOP2 family.</text>
</comment>
<keyword evidence="4 8" id="KW-0175">Coiled coil</keyword>
<evidence type="ECO:0000256" key="2">
    <source>
        <dbReference type="ARBA" id="ARBA00007922"/>
    </source>
</evidence>
<dbReference type="InterPro" id="IPR036388">
    <property type="entry name" value="WH-like_DNA-bd_sf"/>
</dbReference>
<dbReference type="Pfam" id="PF07106">
    <property type="entry name" value="WHD_TBPIP"/>
    <property type="match status" value="1"/>
</dbReference>
<dbReference type="Pfam" id="PF18517">
    <property type="entry name" value="LZ3wCH"/>
    <property type="match status" value="1"/>
</dbReference>
<dbReference type="GO" id="GO:0010774">
    <property type="term" value="P:meiotic strand invasion involved in reciprocal meiotic recombination"/>
    <property type="evidence" value="ECO:0007669"/>
    <property type="project" value="TreeGrafter"/>
</dbReference>
<sequence length="305" mass="34402">PFPESLHVSTRIFSRLSNVSKLSCLFTNFACSFIRSRWCRIDIHARKFICAGGHAFLASLVTADRFAGVEQRDAAVCAADSFKHRGLNSSIKRAMSKSKESAVEKAILDYVKAQNRPYSSNDIFNNLHKEHGKTAVVRALEQLAQDGKLTEKTYGKQKIYFANQDEFPDVAEAELSAMDQQISDLGTKLQELTRQLQSRESQLSALSQSLTTEQLIEKIATTSAERDKLKARLDKLTSNANFVEPEVKDRILKDNDKFVKEWRKRKRLANDMIEAILEGYPKGKKALLEETGVETDEDVKVSLPK</sequence>
<dbReference type="AlphaFoldDB" id="G3MHD0"/>
<evidence type="ECO:0000259" key="9">
    <source>
        <dbReference type="Pfam" id="PF07106"/>
    </source>
</evidence>
<dbReference type="InterPro" id="IPR010776">
    <property type="entry name" value="Hop2_WH_dom"/>
</dbReference>
<evidence type="ECO:0000313" key="11">
    <source>
        <dbReference type="EMBL" id="AEO32898.1"/>
    </source>
</evidence>
<name>G3MHD0_AMBMU</name>
<evidence type="ECO:0000256" key="3">
    <source>
        <dbReference type="ARBA" id="ARBA00016093"/>
    </source>
</evidence>